<feature type="transmembrane region" description="Helical" evidence="7">
    <location>
        <begin position="137"/>
        <end position="158"/>
    </location>
</feature>
<evidence type="ECO:0000313" key="9">
    <source>
        <dbReference type="Proteomes" id="UP000824136"/>
    </source>
</evidence>
<organism evidence="8 9">
    <name type="scientific">Candidatus Faeciplasma pullistercoris</name>
    <dbReference type="NCBI Taxonomy" id="2840800"/>
    <lineage>
        <taxon>Bacteria</taxon>
        <taxon>Bacillati</taxon>
        <taxon>Bacillota</taxon>
        <taxon>Clostridia</taxon>
        <taxon>Eubacteriales</taxon>
        <taxon>Oscillospiraceae</taxon>
        <taxon>Oscillospiraceae incertae sedis</taxon>
        <taxon>Candidatus Faeciplasma</taxon>
    </lineage>
</organism>
<evidence type="ECO:0000256" key="4">
    <source>
        <dbReference type="ARBA" id="ARBA00022967"/>
    </source>
</evidence>
<keyword evidence="2" id="KW-0813">Transport</keyword>
<dbReference type="GO" id="GO:0005886">
    <property type="term" value="C:plasma membrane"/>
    <property type="evidence" value="ECO:0007669"/>
    <property type="project" value="TreeGrafter"/>
</dbReference>
<comment type="caution">
    <text evidence="8">The sequence shown here is derived from an EMBL/GenBank/DDBJ whole genome shotgun (WGS) entry which is preliminary data.</text>
</comment>
<dbReference type="Proteomes" id="UP000824136">
    <property type="component" value="Unassembled WGS sequence"/>
</dbReference>
<dbReference type="PANTHER" id="PTHR30335">
    <property type="entry name" value="INTEGRAL MEMBRANE PROTEIN OF SOXR-REDUCING COMPLEX"/>
    <property type="match status" value="1"/>
</dbReference>
<sequence length="192" mass="21286">MNLILQTLLASLAAVTVENVIFTTAFGTSTLIELTRKKWNILSFGGFITAFAVFGSILSWLFEKVMLQNSIAQRFMPSVYILSIGIIYIFTLIAIWLISKNGFKKLKKYVHLSAFNCTVLSALFNNTITGAELPQRILYSAQIGIGFALAAYVFSVNYNKLNSEDIPSAFSGFPIYLLYIGIVSMIVYAVGF</sequence>
<evidence type="ECO:0000313" key="8">
    <source>
        <dbReference type="EMBL" id="HIT58490.1"/>
    </source>
</evidence>
<dbReference type="PANTHER" id="PTHR30335:SF0">
    <property type="entry name" value="ION-TRANSLOCATING OXIDOREDUCTASE COMPLEX SUBUNIT A"/>
    <property type="match status" value="1"/>
</dbReference>
<protein>
    <submittedName>
        <fullName evidence="8">Uncharacterized protein</fullName>
    </submittedName>
</protein>
<feature type="transmembrane region" description="Helical" evidence="7">
    <location>
        <begin position="170"/>
        <end position="190"/>
    </location>
</feature>
<keyword evidence="4" id="KW-1278">Translocase</keyword>
<proteinExistence type="predicted"/>
<evidence type="ECO:0000256" key="1">
    <source>
        <dbReference type="ARBA" id="ARBA00004127"/>
    </source>
</evidence>
<reference evidence="8" key="1">
    <citation type="submission" date="2020-10" db="EMBL/GenBank/DDBJ databases">
        <authorList>
            <person name="Gilroy R."/>
        </authorList>
    </citation>
    <scope>NUCLEOTIDE SEQUENCE</scope>
    <source>
        <strain evidence="8">CHK33-4379</strain>
    </source>
</reference>
<evidence type="ECO:0000256" key="2">
    <source>
        <dbReference type="ARBA" id="ARBA00022448"/>
    </source>
</evidence>
<evidence type="ECO:0000256" key="3">
    <source>
        <dbReference type="ARBA" id="ARBA00022692"/>
    </source>
</evidence>
<evidence type="ECO:0000256" key="6">
    <source>
        <dbReference type="ARBA" id="ARBA00023136"/>
    </source>
</evidence>
<name>A0A9D1KJT2_9FIRM</name>
<evidence type="ECO:0000256" key="7">
    <source>
        <dbReference type="SAM" id="Phobius"/>
    </source>
</evidence>
<dbReference type="InterPro" id="IPR050133">
    <property type="entry name" value="NqrDE/RnfAE_oxidrdctase"/>
</dbReference>
<dbReference type="Pfam" id="PF02508">
    <property type="entry name" value="Rnf-Nqr"/>
    <property type="match status" value="1"/>
</dbReference>
<comment type="subcellular location">
    <subcellularLocation>
        <location evidence="1">Endomembrane system</location>
        <topology evidence="1">Multi-pass membrane protein</topology>
    </subcellularLocation>
</comment>
<accession>A0A9D1KJT2</accession>
<keyword evidence="3 7" id="KW-0812">Transmembrane</keyword>
<feature type="transmembrane region" description="Helical" evidence="7">
    <location>
        <begin position="74"/>
        <end position="97"/>
    </location>
</feature>
<dbReference type="InterPro" id="IPR003667">
    <property type="entry name" value="NqrDE/RnfAE"/>
</dbReference>
<evidence type="ECO:0000256" key="5">
    <source>
        <dbReference type="ARBA" id="ARBA00022989"/>
    </source>
</evidence>
<keyword evidence="6 7" id="KW-0472">Membrane</keyword>
<keyword evidence="5 7" id="KW-1133">Transmembrane helix</keyword>
<dbReference type="EMBL" id="DVLL01000010">
    <property type="protein sequence ID" value="HIT58490.1"/>
    <property type="molecule type" value="Genomic_DNA"/>
</dbReference>
<reference evidence="8" key="2">
    <citation type="journal article" date="2021" name="PeerJ">
        <title>Extensive microbial diversity within the chicken gut microbiome revealed by metagenomics and culture.</title>
        <authorList>
            <person name="Gilroy R."/>
            <person name="Ravi A."/>
            <person name="Getino M."/>
            <person name="Pursley I."/>
            <person name="Horton D.L."/>
            <person name="Alikhan N.F."/>
            <person name="Baker D."/>
            <person name="Gharbi K."/>
            <person name="Hall N."/>
            <person name="Watson M."/>
            <person name="Adriaenssens E.M."/>
            <person name="Foster-Nyarko E."/>
            <person name="Jarju S."/>
            <person name="Secka A."/>
            <person name="Antonio M."/>
            <person name="Oren A."/>
            <person name="Chaudhuri R.R."/>
            <person name="La Ragione R."/>
            <person name="Hildebrand F."/>
            <person name="Pallen M.J."/>
        </authorList>
    </citation>
    <scope>NUCLEOTIDE SEQUENCE</scope>
    <source>
        <strain evidence="8">CHK33-4379</strain>
    </source>
</reference>
<dbReference type="GO" id="GO:0012505">
    <property type="term" value="C:endomembrane system"/>
    <property type="evidence" value="ECO:0007669"/>
    <property type="project" value="UniProtKB-SubCell"/>
</dbReference>
<dbReference type="AlphaFoldDB" id="A0A9D1KJT2"/>
<gene>
    <name evidence="8" type="ORF">IAC39_02070</name>
</gene>
<feature type="transmembrane region" description="Helical" evidence="7">
    <location>
        <begin position="41"/>
        <end position="62"/>
    </location>
</feature>